<evidence type="ECO:0000313" key="9">
    <source>
        <dbReference type="EMBL" id="MEM0577316.1"/>
    </source>
</evidence>
<gene>
    <name evidence="9" type="ORF">WFZ86_12475</name>
</gene>
<protein>
    <recommendedName>
        <fullName evidence="3">beta-glucosidase</fullName>
        <ecNumber evidence="3">3.2.1.21</ecNumber>
    </recommendedName>
</protein>
<dbReference type="PRINTS" id="PR00133">
    <property type="entry name" value="GLHYDRLASE3"/>
</dbReference>
<dbReference type="InterPro" id="IPR002772">
    <property type="entry name" value="Glyco_hydro_3_C"/>
</dbReference>
<dbReference type="InterPro" id="IPR036962">
    <property type="entry name" value="Glyco_hydro_3_N_sf"/>
</dbReference>
<feature type="domain" description="Glycoside hydrolase family 3 N-terminal" evidence="7">
    <location>
        <begin position="125"/>
        <end position="413"/>
    </location>
</feature>
<organism evidence="9 10">
    <name type="scientific">Flavobacterium polysaccharolyticum</name>
    <dbReference type="NCBI Taxonomy" id="3133148"/>
    <lineage>
        <taxon>Bacteria</taxon>
        <taxon>Pseudomonadati</taxon>
        <taxon>Bacteroidota</taxon>
        <taxon>Flavobacteriia</taxon>
        <taxon>Flavobacteriales</taxon>
        <taxon>Flavobacteriaceae</taxon>
        <taxon>Flavobacterium</taxon>
    </lineage>
</organism>
<dbReference type="Gene3D" id="3.20.20.300">
    <property type="entry name" value="Glycoside hydrolase, family 3, N-terminal domain"/>
    <property type="match status" value="1"/>
</dbReference>
<evidence type="ECO:0000256" key="5">
    <source>
        <dbReference type="ARBA" id="ARBA00022801"/>
    </source>
</evidence>
<dbReference type="InterPro" id="IPR036881">
    <property type="entry name" value="Glyco_hydro_3_C_sf"/>
</dbReference>
<name>A0ABU9NPP8_9FLAO</name>
<evidence type="ECO:0000256" key="2">
    <source>
        <dbReference type="ARBA" id="ARBA00005336"/>
    </source>
</evidence>
<dbReference type="PANTHER" id="PTHR30620">
    <property type="entry name" value="PERIPLASMIC BETA-GLUCOSIDASE-RELATED"/>
    <property type="match status" value="1"/>
</dbReference>
<dbReference type="PANTHER" id="PTHR30620:SF16">
    <property type="entry name" value="LYSOSOMAL BETA GLUCOSIDASE"/>
    <property type="match status" value="1"/>
</dbReference>
<dbReference type="InterPro" id="IPR017853">
    <property type="entry name" value="GH"/>
</dbReference>
<dbReference type="EC" id="3.2.1.21" evidence="3"/>
<evidence type="ECO:0000259" key="7">
    <source>
        <dbReference type="Pfam" id="PF00933"/>
    </source>
</evidence>
<comment type="catalytic activity">
    <reaction evidence="1">
        <text>Hydrolysis of terminal, non-reducing beta-D-glucosyl residues with release of beta-D-glucose.</text>
        <dbReference type="EC" id="3.2.1.21"/>
    </reaction>
</comment>
<comment type="caution">
    <text evidence="9">The sequence shown here is derived from an EMBL/GenBank/DDBJ whole genome shotgun (WGS) entry which is preliminary data.</text>
</comment>
<comment type="similarity">
    <text evidence="2">Belongs to the glycosyl hydrolase 3 family.</text>
</comment>
<accession>A0ABU9NPP8</accession>
<dbReference type="SUPFAM" id="SSF51445">
    <property type="entry name" value="(Trans)glycosidases"/>
    <property type="match status" value="1"/>
</dbReference>
<dbReference type="Gene3D" id="3.40.50.1700">
    <property type="entry name" value="Glycoside hydrolase family 3 C-terminal domain"/>
    <property type="match status" value="1"/>
</dbReference>
<keyword evidence="10" id="KW-1185">Reference proteome</keyword>
<proteinExistence type="inferred from homology"/>
<dbReference type="RefSeq" id="WP_342692224.1">
    <property type="nucleotide sequence ID" value="NZ_JBCGDP010000012.1"/>
</dbReference>
<dbReference type="SUPFAM" id="SSF52279">
    <property type="entry name" value="Beta-D-glucan exohydrolase, C-terminal domain"/>
    <property type="match status" value="1"/>
</dbReference>
<evidence type="ECO:0000256" key="6">
    <source>
        <dbReference type="ARBA" id="ARBA00023295"/>
    </source>
</evidence>
<dbReference type="GO" id="GO:0016787">
    <property type="term" value="F:hydrolase activity"/>
    <property type="evidence" value="ECO:0007669"/>
    <property type="project" value="UniProtKB-KW"/>
</dbReference>
<feature type="domain" description="Glycoside hydrolase family 3 C-terminal" evidence="8">
    <location>
        <begin position="488"/>
        <end position="623"/>
    </location>
</feature>
<dbReference type="PROSITE" id="PS51257">
    <property type="entry name" value="PROKAR_LIPOPROTEIN"/>
    <property type="match status" value="1"/>
</dbReference>
<dbReference type="Proteomes" id="UP001468798">
    <property type="component" value="Unassembled WGS sequence"/>
</dbReference>
<evidence type="ECO:0000256" key="4">
    <source>
        <dbReference type="ARBA" id="ARBA00022729"/>
    </source>
</evidence>
<evidence type="ECO:0000313" key="10">
    <source>
        <dbReference type="Proteomes" id="UP001468798"/>
    </source>
</evidence>
<keyword evidence="4" id="KW-0732">Signal</keyword>
<keyword evidence="5 9" id="KW-0378">Hydrolase</keyword>
<dbReference type="Pfam" id="PF00933">
    <property type="entry name" value="Glyco_hydro_3"/>
    <property type="match status" value="1"/>
</dbReference>
<evidence type="ECO:0000256" key="3">
    <source>
        <dbReference type="ARBA" id="ARBA00012744"/>
    </source>
</evidence>
<dbReference type="InterPro" id="IPR001764">
    <property type="entry name" value="Glyco_hydro_3_N"/>
</dbReference>
<evidence type="ECO:0000256" key="1">
    <source>
        <dbReference type="ARBA" id="ARBA00000448"/>
    </source>
</evidence>
<dbReference type="EMBL" id="JBCGDP010000012">
    <property type="protein sequence ID" value="MEM0577316.1"/>
    <property type="molecule type" value="Genomic_DNA"/>
</dbReference>
<dbReference type="InterPro" id="IPR051915">
    <property type="entry name" value="Cellulose_Degrad_GH3"/>
</dbReference>
<sequence length="633" mass="71010">MKKNNITLLLTIILGSCYVLVSFIDPPKYRDLNKNGKMDPYENSSLSIEKRIDDLIAQMTIEEKAGMMFINGTLINSDGSIDKKANAEGFAARIPSPRELIEQKKMNHFNYWQTPNVREMAIGYNAIQKVAENTRLGIPVTIASDPRHYFSNNIFAMEANGFSQWPEQLGFAAINDETLMRKFGDIARQEYLAVGIREALHPMADLATEPRWPRVSGTFGEDAKLSARMIKAYILGFQGNKLGIESVACMTKHFSGGGPQKEGLDPHFQYQKGQVYPGKMFEYHLIPFEAAFKANTASIMPYYGIPMDQTSENVGFSYNKDIITKLLREKYKFDGVVCTDWGLITDTKMGPVVWPARAWGVENLSEKQRVQKIIEAGCDQFGGENCPEYIIELVKEGTIKESRIDQSIRRLLRQKFELGLFDNPYVDVEKASKIVGQPEFKKLGETAQRRSMTLLKNEIKLPLSKKSKLKIYIKNLDSKVAANYGTVVATPEEANIAIVRLQTPWVPLETDNPFAKGFHHGDLDFKGSALNEVLQICKSVPTIIDIYLDRPAVFPEINAAAKGVFVNYGASDSALLDVIFGITKPEGKLPFELPSSMEAVKNQKEDTPYDSKNPLYPFGFGLKLSSPEKVIQD</sequence>
<reference evidence="9 10" key="1">
    <citation type="submission" date="2024-03" db="EMBL/GenBank/DDBJ databases">
        <title>Two novel species of the genus Flavobacterium exhibiting potentially degradation of complex polysaccharides.</title>
        <authorList>
            <person name="Lian X."/>
        </authorList>
    </citation>
    <scope>NUCLEOTIDE SEQUENCE [LARGE SCALE GENOMIC DNA]</scope>
    <source>
        <strain evidence="9 10">N6</strain>
    </source>
</reference>
<evidence type="ECO:0000259" key="8">
    <source>
        <dbReference type="Pfam" id="PF01915"/>
    </source>
</evidence>
<dbReference type="Pfam" id="PF01915">
    <property type="entry name" value="Glyco_hydro_3_C"/>
    <property type="match status" value="1"/>
</dbReference>
<keyword evidence="6" id="KW-0326">Glycosidase</keyword>